<proteinExistence type="predicted"/>
<sequence>MTSVEVEPLGRRLAHPTIATAQFNAMKVHVTPLFSKGILKQKWMCAMGNARGVLFLNSKHDNLTRRTTRVAELQQVEDGRGGRKWELFDVQLVWAKDSLFLLSGYERRIEGIDTAVNFLQAWLVRFPTPGEMGIPASPASEAVAPTDAQIEEAITEASV</sequence>
<evidence type="ECO:0000313" key="2">
    <source>
        <dbReference type="Proteomes" id="UP000271222"/>
    </source>
</evidence>
<comment type="caution">
    <text evidence="1">The sequence shown here is derived from an EMBL/GenBank/DDBJ whole genome shotgun (WGS) entry which is preliminary data.</text>
</comment>
<dbReference type="Proteomes" id="UP000271222">
    <property type="component" value="Unassembled WGS sequence"/>
</dbReference>
<gene>
    <name evidence="1" type="ORF">EGA29_19180</name>
</gene>
<protein>
    <submittedName>
        <fullName evidence="1">Uncharacterized protein</fullName>
    </submittedName>
</protein>
<evidence type="ECO:0000313" key="1">
    <source>
        <dbReference type="EMBL" id="RNM03212.1"/>
    </source>
</evidence>
<dbReference type="EMBL" id="RJTL01000035">
    <property type="protein sequence ID" value="RNM03212.1"/>
    <property type="molecule type" value="Genomic_DNA"/>
</dbReference>
<name>A0A454TM59_9RALS</name>
<reference evidence="1 2" key="1">
    <citation type="submission" date="2018-10" db="EMBL/GenBank/DDBJ databases">
        <title>Draft Genome Sequence of Ralstonia pseudosolanacearum (R. solanacearum phylotype I) Strain Tg03 Isolated from Luffa cylindrica in China.</title>
        <authorList>
            <person name="Yuan G.-Q."/>
            <person name="Li Q.-Q."/>
            <person name="Zhang Y.-W."/>
        </authorList>
    </citation>
    <scope>NUCLEOTIDE SEQUENCE [LARGE SCALE GENOMIC DNA]</scope>
    <source>
        <strain evidence="1 2">Tg03</strain>
    </source>
</reference>
<dbReference type="AlphaFoldDB" id="A0A454TM59"/>
<accession>A0A454TM59</accession>
<organism evidence="1 2">
    <name type="scientific">Ralstonia pseudosolanacearum</name>
    <dbReference type="NCBI Taxonomy" id="1310165"/>
    <lineage>
        <taxon>Bacteria</taxon>
        <taxon>Pseudomonadati</taxon>
        <taxon>Pseudomonadota</taxon>
        <taxon>Betaproteobacteria</taxon>
        <taxon>Burkholderiales</taxon>
        <taxon>Burkholderiaceae</taxon>
        <taxon>Ralstonia</taxon>
        <taxon>Ralstonia solanacearum species complex</taxon>
    </lineage>
</organism>